<evidence type="ECO:0000256" key="18">
    <source>
        <dbReference type="ARBA" id="ARBA00071813"/>
    </source>
</evidence>
<feature type="coiled-coil region" evidence="21">
    <location>
        <begin position="3080"/>
        <end position="3171"/>
    </location>
</feature>
<dbReference type="GO" id="GO:0005858">
    <property type="term" value="C:axonemal dynein complex"/>
    <property type="evidence" value="ECO:0007669"/>
    <property type="project" value="UniProtKB-ARBA"/>
</dbReference>
<dbReference type="FunFam" id="1.10.287.2620:FF:000002">
    <property type="entry name" value="Dynein heavy chain 2, axonemal"/>
    <property type="match status" value="1"/>
</dbReference>
<evidence type="ECO:0000256" key="16">
    <source>
        <dbReference type="ARBA" id="ARBA00053635"/>
    </source>
</evidence>
<dbReference type="Gene3D" id="1.10.472.130">
    <property type="match status" value="1"/>
</dbReference>
<dbReference type="InterPro" id="IPR013602">
    <property type="entry name" value="Dynein_heavy_linker"/>
</dbReference>
<dbReference type="Pfam" id="PF17852">
    <property type="entry name" value="Dynein_AAA_lid"/>
    <property type="match status" value="1"/>
</dbReference>
<dbReference type="InterPro" id="IPR042228">
    <property type="entry name" value="Dynein_linker_3"/>
</dbReference>
<dbReference type="PANTHER" id="PTHR46961">
    <property type="entry name" value="DYNEIN HEAVY CHAIN 1, AXONEMAL-LIKE PROTEIN"/>
    <property type="match status" value="1"/>
</dbReference>
<dbReference type="FunFam" id="1.20.920.20:FF:000014">
    <property type="entry name" value="dynein heavy chain 2, axonemal"/>
    <property type="match status" value="1"/>
</dbReference>
<feature type="domain" description="AAA+ ATPase" evidence="23">
    <location>
        <begin position="2820"/>
        <end position="3047"/>
    </location>
</feature>
<dbReference type="InterPro" id="IPR024743">
    <property type="entry name" value="Dynein_HC_stalk"/>
</dbReference>
<dbReference type="InterPro" id="IPR024317">
    <property type="entry name" value="Dynein_heavy_chain_D4_dom"/>
</dbReference>
<dbReference type="Pfam" id="PF18198">
    <property type="entry name" value="AAA_lid_11"/>
    <property type="match status" value="1"/>
</dbReference>
<keyword evidence="7" id="KW-0802">TPR repeat</keyword>
<dbReference type="Pfam" id="PF12774">
    <property type="entry name" value="AAA_6"/>
    <property type="match status" value="1"/>
</dbReference>
<dbReference type="RefSeq" id="XP_041443312.1">
    <property type="nucleotide sequence ID" value="XM_041587378.1"/>
</dbReference>
<dbReference type="InterPro" id="IPR041466">
    <property type="entry name" value="Dynein_AAA5_ext"/>
</dbReference>
<dbReference type="FunFam" id="3.40.50.300:FF:000815">
    <property type="entry name" value="Dynein heavy chain 2, axonemal"/>
    <property type="match status" value="1"/>
</dbReference>
<evidence type="ECO:0000256" key="17">
    <source>
        <dbReference type="ARBA" id="ARBA00064223"/>
    </source>
</evidence>
<dbReference type="Gene3D" id="1.10.287.2620">
    <property type="match status" value="1"/>
</dbReference>
<dbReference type="FunFam" id="1.10.8.1220:FF:000001">
    <property type="entry name" value="Dynein axonemal heavy chain 5"/>
    <property type="match status" value="1"/>
</dbReference>
<dbReference type="Gene3D" id="1.20.140.100">
    <property type="entry name" value="Dynein heavy chain, N-terminal domain 2"/>
    <property type="match status" value="1"/>
</dbReference>
<dbReference type="GO" id="GO:0005874">
    <property type="term" value="C:microtubule"/>
    <property type="evidence" value="ECO:0007669"/>
    <property type="project" value="UniProtKB-KW"/>
</dbReference>
<evidence type="ECO:0000256" key="2">
    <source>
        <dbReference type="ARBA" id="ARBA00008887"/>
    </source>
</evidence>
<evidence type="ECO:0000256" key="11">
    <source>
        <dbReference type="ARBA" id="ARBA00023054"/>
    </source>
</evidence>
<evidence type="ECO:0000256" key="14">
    <source>
        <dbReference type="ARBA" id="ARBA00023212"/>
    </source>
</evidence>
<dbReference type="RefSeq" id="XP_041443314.1">
    <property type="nucleotide sequence ID" value="XM_041587380.1"/>
</dbReference>
<feature type="domain" description="AAA+ ATPase" evidence="23">
    <location>
        <begin position="1863"/>
        <end position="1999"/>
    </location>
</feature>
<dbReference type="Pfam" id="PF17857">
    <property type="entry name" value="AAA_lid_1"/>
    <property type="match status" value="1"/>
</dbReference>
<dbReference type="FunFam" id="1.20.58.1120:FF:000012">
    <property type="entry name" value="Dynein, axonemal, heavy chain 2"/>
    <property type="match status" value="1"/>
</dbReference>
<dbReference type="Pfam" id="PF08393">
    <property type="entry name" value="DHC_N2"/>
    <property type="match status" value="1"/>
</dbReference>
<protein>
    <recommendedName>
        <fullName evidence="18">Dynein axonemal heavy chain 2</fullName>
    </recommendedName>
    <alternativeName>
        <fullName evidence="20">Axonemal beta dynein heavy chain 2</fullName>
    </alternativeName>
    <alternativeName>
        <fullName evidence="19">Ciliary dynein heavy chain 2</fullName>
    </alternativeName>
</protein>
<dbReference type="Gene3D" id="6.10.140.1060">
    <property type="match status" value="1"/>
</dbReference>
<dbReference type="Pfam" id="PF12781">
    <property type="entry name" value="AAA_9"/>
    <property type="match status" value="1"/>
</dbReference>
<evidence type="ECO:0000256" key="1">
    <source>
        <dbReference type="ARBA" id="ARBA00004611"/>
    </source>
</evidence>
<dbReference type="Pfam" id="PF12777">
    <property type="entry name" value="MT"/>
    <property type="match status" value="1"/>
</dbReference>
<keyword evidence="14" id="KW-0206">Cytoskeleton</keyword>
<comment type="subcellular location">
    <subcellularLocation>
        <location evidence="1">Cytoplasm</location>
        <location evidence="1">Cytoskeleton</location>
        <location evidence="1">Flagellum axoneme</location>
    </subcellularLocation>
</comment>
<feature type="region of interest" description="Disordered" evidence="22">
    <location>
        <begin position="1"/>
        <end position="24"/>
    </location>
</feature>
<keyword evidence="13" id="KW-0505">Motor protein</keyword>
<dbReference type="Gene3D" id="3.10.490.20">
    <property type="match status" value="1"/>
</dbReference>
<keyword evidence="8" id="KW-0067">ATP-binding</keyword>
<dbReference type="SUPFAM" id="SSF52540">
    <property type="entry name" value="P-loop containing nucleoside triphosphate hydrolases"/>
    <property type="match status" value="4"/>
</dbReference>
<dbReference type="InterPro" id="IPR027417">
    <property type="entry name" value="P-loop_NTPase"/>
</dbReference>
<dbReference type="OrthoDB" id="10251809at2759"/>
<dbReference type="InterPro" id="IPR041228">
    <property type="entry name" value="Dynein_C"/>
</dbReference>
<dbReference type="GO" id="GO:0051959">
    <property type="term" value="F:dynein light intermediate chain binding"/>
    <property type="evidence" value="ECO:0007669"/>
    <property type="project" value="InterPro"/>
</dbReference>
<keyword evidence="12" id="KW-0969">Cilium</keyword>
<keyword evidence="5" id="KW-0677">Repeat</keyword>
<dbReference type="FunFam" id="1.20.920.30:FF:000005">
    <property type="entry name" value="Dynein, axonemal, heavy chain 2"/>
    <property type="match status" value="1"/>
</dbReference>
<evidence type="ECO:0000313" key="24">
    <source>
        <dbReference type="Proteomes" id="UP000186698"/>
    </source>
</evidence>
<dbReference type="GO" id="GO:0045505">
    <property type="term" value="F:dynein intermediate chain binding"/>
    <property type="evidence" value="ECO:0007669"/>
    <property type="project" value="InterPro"/>
</dbReference>
<dbReference type="GO" id="GO:0008569">
    <property type="term" value="F:minus-end-directed microtubule motor activity"/>
    <property type="evidence" value="ECO:0007669"/>
    <property type="project" value="InterPro"/>
</dbReference>
<dbReference type="InterPro" id="IPR056759">
    <property type="entry name" value="DYH2-5-8_CC"/>
</dbReference>
<dbReference type="InterPro" id="IPR041589">
    <property type="entry name" value="DNAH3_AAA_lid_1"/>
</dbReference>
<dbReference type="InterPro" id="IPR003593">
    <property type="entry name" value="AAA+_ATPase"/>
</dbReference>
<keyword evidence="6" id="KW-0547">Nucleotide-binding</keyword>
<evidence type="ECO:0000313" key="26">
    <source>
        <dbReference type="RefSeq" id="XP_041443314.1"/>
    </source>
</evidence>
<comment type="subunit">
    <text evidence="17">Part of the axonemal inner dynein arm complex that consists of at least two heavy chains and a number of intermediate and light chains. Interacts with DNAI4.</text>
</comment>
<dbReference type="CDD" id="cd00009">
    <property type="entry name" value="AAA"/>
    <property type="match status" value="1"/>
</dbReference>
<evidence type="ECO:0000256" key="7">
    <source>
        <dbReference type="ARBA" id="ARBA00022803"/>
    </source>
</evidence>
<dbReference type="Gene3D" id="3.20.180.20">
    <property type="entry name" value="Dynein heavy chain, N-terminal domain 2"/>
    <property type="match status" value="1"/>
</dbReference>
<dbReference type="Pfam" id="PF12780">
    <property type="entry name" value="AAA_8"/>
    <property type="match status" value="1"/>
</dbReference>
<dbReference type="InterPro" id="IPR026983">
    <property type="entry name" value="DHC"/>
</dbReference>
<feature type="coiled-coil region" evidence="21">
    <location>
        <begin position="3599"/>
        <end position="3626"/>
    </location>
</feature>
<dbReference type="Pfam" id="PF25007">
    <property type="entry name" value="DYH2-5-8_CC"/>
    <property type="match status" value="1"/>
</dbReference>
<dbReference type="PANTHER" id="PTHR46961:SF8">
    <property type="entry name" value="DYNEIN AXONEMAL HEAVY CHAIN 7"/>
    <property type="match status" value="1"/>
</dbReference>
<dbReference type="FunFam" id="3.40.50.300:FF:000049">
    <property type="entry name" value="Dynein, axonemal, heavy chain 5"/>
    <property type="match status" value="1"/>
</dbReference>
<dbReference type="FunFam" id="3.10.490.20:FF:000008">
    <property type="entry name" value="dynein heavy chain 2, axonemal"/>
    <property type="match status" value="1"/>
</dbReference>
<sequence length="4493" mass="514009">MSDTDVVTGMPEASVVTQVDEGEDLTEGEVMENTSKQHLETTEPERDESSIPTAIEEYLDLKPNLKQRLVLSQLRVDSWTEELDAALDGFASDVTQRTLAVYFDPHMGLRVEANLPAQNVEQLMYFIRKEGASLRPENLEETLQFGSVRGTSIVALLRLMNGLYAPYIFSNTTWPESIRNNFSAHVHRFLAALTDARYKLQGQTVLYVPMEALHLDVGVAVKDKDLVQRLETAMVHWTRQIKEVLSAQEAVEIGESSGPLEEIEFWRDRCADLSGISKQLDQPGVKHIEMILELAKSSYVGPFHKLAKQIQEGSIQAQSNLSFLSVLKEPFEELTTLKPKDIPSKLPRLLSLVRVIWVNSPFYNTRERLTSLFRKVSNELIRLCSQQVSLERIFQGYVMSSRQLLKDCIMCCIAWKEHYLTAASIHHRFSKTGWVLDQTSIFAQVDAFIQRCKDLLEVCLCQEQFARWQDGQQSQLPCFSGAQGPHITRSLLEIEETFHKNLLQLKSVKKTILDVKNTLWHDDYNRFRAGVKDLEVMMQNLINTAFETVHGVEEGVELLDVFHHLSAREAIKRTFDKKTVQVYELFKDELDLVNKELGKKLPMLPPHMCRLAGQAHAIRGLRRRIDRSMQSLASAHFIPRIGIGEETVQDYQQLAQKLDELMRKLFSEWSLAADKQSMRRLDTPLMARSPEKVGMLDVNFDKSLLKMFVEIHYWERLQFEIPHYVVEIYQRKEELRNLRENVLLVVRAYNRIIAALSQEERGLFRERIRFLDKKIQPGLTKLHWSSKGASTAFINDCLLHASRVQQIVDNYKLANEKISQCAQKISELLLLHIDGKRVFRDNEFQEVQEGHRRAAETRLHNFHEDICGVMRATYEVFKADGPEVQQHWMIYTDKMDRMVEEAFRLNVKRSLQELSKAINGDNKTTANPLFRVMVILQNDLPGATAQVEFSPSLQQLALIMSNTCSEILNTISNFRRLPDVLTKKKSQREPIYVVVERDEEIKKILAQINGGVSVNAGLLQAYLKTWDSFRMIWELNKDAFIRRYQHLNPIVSAFDADIARYTEVANNVQKQETVQHIQFVLLDCSHLKYALVQHCNEWQNKFTGLLSHMASGKLMELHAYLRGNADRVLQPPQTLEELAQSLQLYDTLQNDLTKVQSQIPPIHEQFAILEKYEVVVDEAVLQTLASLNGAWISFQQSLIDSDSMLKKSKEKFKTNLIHTAEEFKKKTHSLLEEFTAKGPFSSLLGCEPALEQISTTRQLMETLKAEENTIRSGLGMFKIEQPNSKDLRALEKDLDSLQLVWEATHEWEQRWEEWKSGIFLTLQTELMESTAQGLYRRLSKLSRELKEKNWEIVETSRHRIDQFKRTMPLIADLRNPALRERHWSQVKQEIHGTFDETAEDFTLEKIVELGLDQHVEKISEISTSATKELFIEQGLEHISKTWEATFLDIVPYKDKGHHRLRGTDDVFQALEDNQVALSTMKASPFVKAFEHDVDRWERCLSHILEVIEMILTVQRQWLYLESIFTGEDIRKQLPQESAEFDDINVSWKVIMGRLTKDNNALRGTHHPGLLEKLGEMNGVLEGIQKSLDMYLETKRHIFPRFYFISNDDLLEILGQSRNPDAVQPHLKKCFDNIKSLKIQKAGLSSKHEAAGMFSAEGEYVDFTHPVLLEGPVEAWLCDIERTMRWTLKELLRNCRLALKKMSSKRDKWVKEWAGQMLITSSQIQWTADVTKSLMAAKERGEKKILKIMKKKQVSMLNKYSDAIRGNLTKNLRLKLVALVTVEVHARDVIDKMLRSGCMDVASFDWLSQLRLYWDKDIDDCIIRQTNTQFQYGYEYLGNSGRLVITPLTDRCYMTLTTALHLHRGGSPKGPAGTGKTETVKDLGKALGMYVIVVNCSEGLDYKSMGRMYSGLAQTGAWGCFDEFNRINIEVLSVVAQQILSILTALSANLTRFVFEGREINLVWSCGIFITMNPGYAGRTELPDNLKSMFRPISMVVPDSTLIAEIILFGEGFNNCKVLAKKVYTLYSLAVQQLSKQDHYDFGLRALTSLLRYSGRKRRLQPNLSDEEVLIMAMKDMNVAKLSSVDLPLFSGIMQDLFPGIETPTVDYGKLREQIEQELKLSGLQVTPFTVSKVIQLYETKTSRHSTMLVGRTCSGKTSIWRCLQGALSSLNKTGDTNYNQVRDFPLNPKALSLGELYGEYDLTTNEWTDGILSSLMRTACADDRPDEKWIVFDGPVDTLWIESMNSVMDDNKVLTLINGERIAMPEQVSLLFEVSDLAVASPATVSRCGMVYTDHTSLGWRPYVQSWLEKRQKAEVETLQRMFDKYMEKILEFRRSKCKELVPQEETCGVISLCKLYDALATLENGVNPADPESYSRMVELWFLFCLVWSVCASVDEDGRRKIDNYLREIEGSFPSKDTVYEYYVDPKTKNWVSFEDKLPKGWRIPPNAPFYKIVVPTVDTVRYQFIVNALVSHQSPVLLVGPVGTGKTSIAQSVLQSLDSSKWAVLTVNMSAQTTTNNVQDIIESRVEKRTKGVYVPSGGKHLITFLDDFNMPAKDTFGSQPPLELLRLWIDYGFWYDRQNQSIKYIKDMFIMAAMGPPGGGRTAISSRLQSRFNLINMTFPSESQIKRIFGTMMSQKLQDFDEEVKPVGDMITQGTMELYNAITQRFLPTPAKIHYLFNLRDISKVFQGMLRAQRDLHDTKQSITRLWVHECFRVFSDRLVDSSDTDAFVTILSEKLGSLFNLTYHNLCPSKQPPVFGDFLREPPVYEDITDFQALKTFMNRQLQEQSQRPGAGAKSLVLFTDAVQHVTRIVRVIGQPRGNMLLVGIGGSGRQSLARLASYICDYRVFQLEVTRGYRKQEFREDIKRLYRLAGVEDRPSVFLLTDTQITDESFLEDVNNILSSGEVPNLYKSDEFEEIKNSLSEKAREQNVPDTPESLFNFLIERVRNNLHIVLCMSPVGDPFRNRIRQYPALVNCTTIDWFSEWPQEALLEVAQRYLEGVQLGAIDGIQGKVARIFVTMHRSVAEFSHRMKLEVRRHNYITPTSYLEVVSRYKSLLAEKRKELGDKATKLRNGLFKIDETREKVEKMSEQLAVARSKVAEFQKQCEEYLVIIVQQRREADEQQKTVAAHSEKIAAEEIKCKTLADNAQKDLEEALPALEEAMRALESLNKKDMTEIKSYGRPPALVETVMQAVMILRGNEPTWAEAKRQLGESNFIKQLIHFDKDNISDRVLKKIGQYCILPDFQPDIIGKVSLAARSLCMWVRAMEVYGRLFRVVEPKRARMNAAMNQLAEKQASLAEAQNKLREVAERLEQLKTQYDEKLAQKEALRAEAELMELKLQRAGTLVTGLAGEKTRWEETVKGLDEDLGLLVGDCLLASAYLSYMGPFLSSYRESILCIWMKEVRETLVPCSTHFSLSSFLSSPTMVREWNLQGLPSDSFSSDNGVIVTRGNRWPLMVDPQGQATKWIKSMESSKGLKVIDLQMSDFMRTLEQAVQFGFPVLLQNVQEELDPSLDPILNKSVTRVGGKLQIRLGDKDIVYNPEFRFYITTKLSNPHYTPEISSQTTIVNFAVKEQGLEAQLLGSVVRKERPELEEQKQSLVLNIAAGKRKLQELEDEILRLLNEATGSLLDDVQLLNTLQTSKVTATEVSEQLESSEETEEKIDTAREAYRPCAQRASLLFFVLNDLGRIDPMYQFSLDSYTDLFHLSIDKSKRSSNAEERIANLNDWHTYAVYRYTCRALFERHKLLFSFQMCAKILEVAGKLNMDEYNFFLRGGVVLDREEQMDNPCSAWLSDTNWDNITELDKLANFHGIMNSFEQYPRDWHQWYTSPEPENACLPGEWENSCSEVQRMLIVRSLRQDRVAFCVTSFIINNLGSKFTEPPVLDMRAVVEDSLPRSPLVFVLSPGVDPTGALLQLAEQCGMAQNFHALSLGQGQAPIATRMIKEGVKDGHWVFLANCHLSLSWMPQLDKLVEQLQIEDPHPNFRLWLSSSPHPDFPISILQASIKMTTEPPKGLRANMTRLYQLITEQQFSHCTKSSGYRRLLFSLCFFHSVLLERRKFLQLGWNIVYGFNDSDFEVSENLLSLYLDEYEETPWDALKYLIAGVNYGGHVTDDWDRRLLSTYINDYFCEPALSNQFYRLSSLDTYYIPRDGPLPSYKEFISLLPAVDHPEAFGQHPNADIASQITEARTLFDTLLSLQPQITPSAQGGGQTREEKVLELLCDVRDKIPPEIDYEGTCKVLSGDPNPLNVVLLQEIQRYNTLLDTIRFSLNDLERGIQGQVVMSTELEEIFTCIYDARVPPLWEKAYPSLKPLAAWTRDLVLRVDLFSHWAKTAHPPVLFWLSAFTFPTGFLTAVLQNAARQNNISIDSLSWEFIVSTVDDNNLVYPPKDGVWIRGLYLEGAGWDKKNSCLIEAEPMQLVCPLPTVHFRPTESRKKSSKGLYSCPCYYYPVRAGSSGRASFVIGVDLRSGASAAEHWIKRGTALLMSLDS</sequence>
<evidence type="ECO:0000256" key="3">
    <source>
        <dbReference type="ARBA" id="ARBA00022490"/>
    </source>
</evidence>
<dbReference type="Gene3D" id="1.10.8.720">
    <property type="entry name" value="Region D6 of dynein motor"/>
    <property type="match status" value="1"/>
</dbReference>
<dbReference type="Pfam" id="PF03028">
    <property type="entry name" value="Dynein_heavy"/>
    <property type="match status" value="1"/>
</dbReference>
<evidence type="ECO:0000256" key="9">
    <source>
        <dbReference type="ARBA" id="ARBA00022846"/>
    </source>
</evidence>
<dbReference type="FunFam" id="3.40.50.300:FF:000153">
    <property type="entry name" value="Dynein axonemal heavy chain 1"/>
    <property type="match status" value="1"/>
</dbReference>
<keyword evidence="15" id="KW-0966">Cell projection</keyword>
<dbReference type="InterPro" id="IPR004273">
    <property type="entry name" value="Dynein_heavy_D6_P-loop"/>
</dbReference>
<feature type="coiled-coil region" evidence="21">
    <location>
        <begin position="3286"/>
        <end position="3343"/>
    </location>
</feature>
<comment type="similarity">
    <text evidence="2">Belongs to the dynein heavy chain family.</text>
</comment>
<dbReference type="KEGG" id="xla:108711773"/>
<evidence type="ECO:0000256" key="6">
    <source>
        <dbReference type="ARBA" id="ARBA00022741"/>
    </source>
</evidence>
<dbReference type="InterPro" id="IPR043160">
    <property type="entry name" value="Dynein_C_barrel"/>
</dbReference>
<keyword evidence="24" id="KW-1185">Reference proteome</keyword>
<dbReference type="FunFam" id="1.10.472.130:FF:000003">
    <property type="entry name" value="Dynein, axonemal, heavy chain 2"/>
    <property type="match status" value="1"/>
</dbReference>
<dbReference type="Gene3D" id="1.20.920.20">
    <property type="match status" value="1"/>
</dbReference>
<evidence type="ECO:0000256" key="5">
    <source>
        <dbReference type="ARBA" id="ARBA00022737"/>
    </source>
</evidence>
<accession>A0A8J1MNF8</accession>
<dbReference type="Gene3D" id="1.20.1270.280">
    <property type="match status" value="1"/>
</dbReference>
<dbReference type="Gene3D" id="1.10.8.710">
    <property type="match status" value="1"/>
</dbReference>
<keyword evidence="3" id="KW-0963">Cytoplasm</keyword>
<evidence type="ECO:0000313" key="25">
    <source>
        <dbReference type="RefSeq" id="XP_041443312.1"/>
    </source>
</evidence>
<dbReference type="GO" id="GO:0007018">
    <property type="term" value="P:microtubule-based movement"/>
    <property type="evidence" value="ECO:0007669"/>
    <property type="project" value="InterPro"/>
</dbReference>
<evidence type="ECO:0000256" key="20">
    <source>
        <dbReference type="ARBA" id="ARBA00082099"/>
    </source>
</evidence>
<evidence type="ECO:0000259" key="23">
    <source>
        <dbReference type="SMART" id="SM00382"/>
    </source>
</evidence>
<dbReference type="CTD" id="108711773"/>
<dbReference type="InterPro" id="IPR042222">
    <property type="entry name" value="Dynein_2_N"/>
</dbReference>
<dbReference type="FunFam" id="3.40.50.300:FF:002141">
    <property type="entry name" value="Dynein heavy chain"/>
    <property type="match status" value="1"/>
</dbReference>
<dbReference type="FunFam" id="1.20.140.100:FF:000006">
    <property type="entry name" value="dynein heavy chain 2, axonemal"/>
    <property type="match status" value="1"/>
</dbReference>
<dbReference type="InterPro" id="IPR035699">
    <property type="entry name" value="AAA_6"/>
</dbReference>
<evidence type="ECO:0000256" key="22">
    <source>
        <dbReference type="SAM" id="MobiDB-lite"/>
    </source>
</evidence>
<dbReference type="Gene3D" id="3.40.50.300">
    <property type="entry name" value="P-loop containing nucleotide triphosphate hydrolases"/>
    <property type="match status" value="5"/>
</dbReference>
<keyword evidence="9" id="KW-0282">Flagellum</keyword>
<organism evidence="24 26">
    <name type="scientific">Xenopus laevis</name>
    <name type="common">African clawed frog</name>
    <dbReference type="NCBI Taxonomy" id="8355"/>
    <lineage>
        <taxon>Eukaryota</taxon>
        <taxon>Metazoa</taxon>
        <taxon>Chordata</taxon>
        <taxon>Craniata</taxon>
        <taxon>Vertebrata</taxon>
        <taxon>Euteleostomi</taxon>
        <taxon>Amphibia</taxon>
        <taxon>Batrachia</taxon>
        <taxon>Anura</taxon>
        <taxon>Pipoidea</taxon>
        <taxon>Pipidae</taxon>
        <taxon>Xenopodinae</taxon>
        <taxon>Xenopus</taxon>
        <taxon>Xenopus</taxon>
    </lineage>
</organism>
<dbReference type="Pfam" id="PF12775">
    <property type="entry name" value="AAA_7"/>
    <property type="match status" value="1"/>
</dbReference>
<keyword evidence="4" id="KW-0493">Microtubule</keyword>
<dbReference type="InterPro" id="IPR035706">
    <property type="entry name" value="AAA_9"/>
</dbReference>
<evidence type="ECO:0000256" key="12">
    <source>
        <dbReference type="ARBA" id="ARBA00023069"/>
    </source>
</evidence>
<dbReference type="Gene3D" id="1.20.58.1120">
    <property type="match status" value="1"/>
</dbReference>
<dbReference type="InterPro" id="IPR041658">
    <property type="entry name" value="AAA_lid_11"/>
</dbReference>
<keyword evidence="11 21" id="KW-0175">Coiled coil</keyword>
<dbReference type="GO" id="GO:0005524">
    <property type="term" value="F:ATP binding"/>
    <property type="evidence" value="ECO:0007669"/>
    <property type="project" value="UniProtKB-KW"/>
</dbReference>
<dbReference type="FunFam" id="1.10.8.720:FF:000008">
    <property type="entry name" value="Dynein axonemal heavy chain 2"/>
    <property type="match status" value="1"/>
</dbReference>
<proteinExistence type="inferred from homology"/>
<dbReference type="GeneID" id="108711773"/>
<dbReference type="InterPro" id="IPR013594">
    <property type="entry name" value="Dynein_heavy_tail"/>
</dbReference>
<dbReference type="SMART" id="SM00382">
    <property type="entry name" value="AAA"/>
    <property type="match status" value="3"/>
</dbReference>
<evidence type="ECO:0000256" key="8">
    <source>
        <dbReference type="ARBA" id="ARBA00022840"/>
    </source>
</evidence>
<dbReference type="FunFam" id="3.40.50.300:FF:000044">
    <property type="entry name" value="Dynein heavy chain 5, axonemal"/>
    <property type="match status" value="1"/>
</dbReference>
<keyword evidence="10" id="KW-0243">Dynein</keyword>
<dbReference type="FunFam" id="1.10.8.710:FF:000001">
    <property type="entry name" value="Dynein axonemal heavy chain 2"/>
    <property type="match status" value="1"/>
</dbReference>
<dbReference type="InterPro" id="IPR043157">
    <property type="entry name" value="Dynein_AAA1S"/>
</dbReference>
<evidence type="ECO:0000256" key="10">
    <source>
        <dbReference type="ARBA" id="ARBA00023017"/>
    </source>
</evidence>
<evidence type="ECO:0000256" key="15">
    <source>
        <dbReference type="ARBA" id="ARBA00023273"/>
    </source>
</evidence>
<dbReference type="Gene3D" id="1.10.8.1220">
    <property type="match status" value="1"/>
</dbReference>
<dbReference type="GO" id="GO:0031514">
    <property type="term" value="C:motile cilium"/>
    <property type="evidence" value="ECO:0007669"/>
    <property type="project" value="UniProtKB-ARBA"/>
</dbReference>
<dbReference type="InterPro" id="IPR042219">
    <property type="entry name" value="AAA_lid_11_sf"/>
</dbReference>
<dbReference type="Proteomes" id="UP000186698">
    <property type="component" value="Chromosome 3L"/>
</dbReference>
<feature type="domain" description="AAA+ ATPase" evidence="23">
    <location>
        <begin position="2474"/>
        <end position="2621"/>
    </location>
</feature>
<dbReference type="FunFam" id="1.20.1270.280:FF:000007">
    <property type="entry name" value="dynein heavy chain 2, axonemal"/>
    <property type="match status" value="1"/>
</dbReference>
<dbReference type="Pfam" id="PF08385">
    <property type="entry name" value="DHC_N1"/>
    <property type="match status" value="1"/>
</dbReference>
<reference evidence="25 26" key="1">
    <citation type="submission" date="2025-04" db="UniProtKB">
        <authorList>
            <consortium name="RefSeq"/>
        </authorList>
    </citation>
    <scope>IDENTIFICATION</scope>
    <source>
        <strain evidence="25 26">J_2021</strain>
        <tissue evidence="25 26">Erythrocytes</tissue>
    </source>
</reference>
<evidence type="ECO:0000256" key="13">
    <source>
        <dbReference type="ARBA" id="ARBA00023175"/>
    </source>
</evidence>
<evidence type="ECO:0000256" key="4">
    <source>
        <dbReference type="ARBA" id="ARBA00022701"/>
    </source>
</evidence>
<dbReference type="Gene3D" id="1.20.920.30">
    <property type="match status" value="1"/>
</dbReference>
<dbReference type="FunFam" id="3.20.180.20:FF:000003">
    <property type="entry name" value="Dynein heavy chain 12, axonemal"/>
    <property type="match status" value="1"/>
</dbReference>
<comment type="function">
    <text evidence="16">As part of the axonemal inner dynein arm complex plays a central role in ciliary beat. Expressed in sperm flagellum, it is required for sperm motility. Dyneins are microtubule-based molecular motors possessing ATPase activities that can convert the chemical energy of ATP into relative sliding between adjacent microtubule doublets to generate ciliary bending.</text>
</comment>
<evidence type="ECO:0000256" key="19">
    <source>
        <dbReference type="ARBA" id="ARBA00078558"/>
    </source>
</evidence>
<name>A0A8J1MNF8_XENLA</name>
<evidence type="ECO:0000256" key="21">
    <source>
        <dbReference type="SAM" id="Coils"/>
    </source>
</evidence>
<dbReference type="Pfam" id="PF18199">
    <property type="entry name" value="Dynein_C"/>
    <property type="match status" value="1"/>
</dbReference>
<gene>
    <name evidence="25 26" type="primary">dnah2.L</name>
</gene>